<evidence type="ECO:0000259" key="1">
    <source>
        <dbReference type="Pfam" id="PF07727"/>
    </source>
</evidence>
<reference evidence="2" key="1">
    <citation type="submission" date="2018-05" db="EMBL/GenBank/DDBJ databases">
        <title>Draft genome of Mucuna pruriens seed.</title>
        <authorList>
            <person name="Nnadi N.E."/>
            <person name="Vos R."/>
            <person name="Hasami M.H."/>
            <person name="Devisetty U.K."/>
            <person name="Aguiy J.C."/>
        </authorList>
    </citation>
    <scope>NUCLEOTIDE SEQUENCE [LARGE SCALE GENOMIC DNA]</scope>
    <source>
        <strain evidence="2">JCA_2017</strain>
    </source>
</reference>
<evidence type="ECO:0000313" key="3">
    <source>
        <dbReference type="Proteomes" id="UP000257109"/>
    </source>
</evidence>
<dbReference type="Pfam" id="PF07727">
    <property type="entry name" value="RVT_2"/>
    <property type="match status" value="1"/>
</dbReference>
<feature type="domain" description="Reverse transcriptase Ty1/copia-type" evidence="1">
    <location>
        <begin position="1"/>
        <end position="160"/>
    </location>
</feature>
<dbReference type="EMBL" id="QJKJ01012878">
    <property type="protein sequence ID" value="RDX67713.1"/>
    <property type="molecule type" value="Genomic_DNA"/>
</dbReference>
<dbReference type="SUPFAM" id="SSF56672">
    <property type="entry name" value="DNA/RNA polymerases"/>
    <property type="match status" value="1"/>
</dbReference>
<dbReference type="AlphaFoldDB" id="A0A371ENT4"/>
<organism evidence="2 3">
    <name type="scientific">Mucuna pruriens</name>
    <name type="common">Velvet bean</name>
    <name type="synonym">Dolichos pruriens</name>
    <dbReference type="NCBI Taxonomy" id="157652"/>
    <lineage>
        <taxon>Eukaryota</taxon>
        <taxon>Viridiplantae</taxon>
        <taxon>Streptophyta</taxon>
        <taxon>Embryophyta</taxon>
        <taxon>Tracheophyta</taxon>
        <taxon>Spermatophyta</taxon>
        <taxon>Magnoliopsida</taxon>
        <taxon>eudicotyledons</taxon>
        <taxon>Gunneridae</taxon>
        <taxon>Pentapetalae</taxon>
        <taxon>rosids</taxon>
        <taxon>fabids</taxon>
        <taxon>Fabales</taxon>
        <taxon>Fabaceae</taxon>
        <taxon>Papilionoideae</taxon>
        <taxon>50 kb inversion clade</taxon>
        <taxon>NPAAA clade</taxon>
        <taxon>indigoferoid/millettioid clade</taxon>
        <taxon>Phaseoleae</taxon>
        <taxon>Mucuna</taxon>
    </lineage>
</organism>
<dbReference type="STRING" id="157652.A0A371ENT4"/>
<keyword evidence="3" id="KW-1185">Reference proteome</keyword>
<comment type="caution">
    <text evidence="2">The sequence shown here is derived from an EMBL/GenBank/DDBJ whole genome shotgun (WGS) entry which is preliminary data.</text>
</comment>
<protein>
    <submittedName>
        <fullName evidence="2">Copia protein</fullName>
    </submittedName>
</protein>
<dbReference type="OrthoDB" id="892939at2759"/>
<sequence length="205" mass="23667">MDVKNAFLNGDLKEDVYIKLPYGMHTPPPNTVCKLKHSLYGLKQDSRVWFEKLHSTILGFSFTQSLYDPSFFLQRTPKGIVVLLAYVDNIVVTSSDQKEISKFKQMLHSTFHMKELGHLTYFLGLEVHYHLEGIFLNQQKYIQDLIQLAGLTNSTPIDTSLEGIICSYPMLQAIEGLEYLEYMLKIEPRQGFTTMVETLRVYVFV</sequence>
<dbReference type="InterPro" id="IPR043502">
    <property type="entry name" value="DNA/RNA_pol_sf"/>
</dbReference>
<feature type="non-terminal residue" evidence="2">
    <location>
        <position position="1"/>
    </location>
</feature>
<name>A0A371ENT4_MUCPR</name>
<gene>
    <name evidence="2" type="primary">GIP</name>
    <name evidence="2" type="ORF">CR513_53375</name>
</gene>
<evidence type="ECO:0000313" key="2">
    <source>
        <dbReference type="EMBL" id="RDX67713.1"/>
    </source>
</evidence>
<proteinExistence type="predicted"/>
<dbReference type="Proteomes" id="UP000257109">
    <property type="component" value="Unassembled WGS sequence"/>
</dbReference>
<accession>A0A371ENT4</accession>
<dbReference type="InterPro" id="IPR013103">
    <property type="entry name" value="RVT_2"/>
</dbReference>